<proteinExistence type="predicted"/>
<evidence type="ECO:0000313" key="3">
    <source>
        <dbReference type="EMBL" id="EKF25952.1"/>
    </source>
</evidence>
<keyword evidence="2" id="KW-0472">Membrane</keyword>
<keyword evidence="2" id="KW-0812">Transmembrane</keyword>
<evidence type="ECO:0000313" key="4">
    <source>
        <dbReference type="Proteomes" id="UP000006265"/>
    </source>
</evidence>
<name>K5BHS9_MYCHD</name>
<dbReference type="STRING" id="1122247.GCA_000379865_00775"/>
<dbReference type="AlphaFoldDB" id="K5BHS9"/>
<protein>
    <submittedName>
        <fullName evidence="3">Uncharacterized protein</fullName>
    </submittedName>
</protein>
<evidence type="ECO:0000256" key="2">
    <source>
        <dbReference type="SAM" id="Phobius"/>
    </source>
</evidence>
<gene>
    <name evidence="3" type="ORF">C731_0018</name>
</gene>
<accession>K5BHS9</accession>
<sequence>MTAAPVRVRQLARVLLVLGVLALFAVPVAIPQAAAGEPGSARFLQIRVDRVTPDIVTTAGEPVVTVSGVVRNVGDRPVRDVVVRLEAAAAVTTSAGLRTNLTGPVDQFEPIGGFTTLSAELERGQEVPFTLSYPLRSSTQPSFDIHEPGVYPVMVNVNGTPDYGAPARLDDARFLLPVLGVPRDPADDSDDTVSTVVPPDTSRPVGITLLWPLADRPRLAAGAPGGTTPVRLLDDELATALAPGGRLDVLLSAIEFATGSEVDPRGDIRTSTCLAVDPDLLVTVNAMTGGYVVNDGPDAGPGTPTRPGTGQEAATAWLNRLKGLAQRMCVVSSTYAQADLDALRRVGDPGLSAIATLVAGDIVDQILGTASVRGATLLADGPVSGPAVELLSSQGHNVAIGAANVADRHADGESSGNGGGEGAVLGADGPVDLRPVRYTAEVVAAPFDPAVGAALAGIGTDPVTPSYLDPALALPLHQDSEVTRRQSGLGALLWRTLLPGAEPRTEILMPPLVWSPRPDDAHAVLTAVRTAITARLARPRPLTEVINDANAAPAGPLAPLPPADLGDPQARIDDAVVAGIAAVTGRLWGLTAALTTDVRTGLTGQAYTAPLREDMLRALSQSVPPEARNGLAQQRLSTVTRTVDNLFNAVTVVNPGGSYTLATERSPLPLALRNDLAVPIRVRLDVQAPPGMTVSDIGEIELPPGYLPVLVPIEVHFTQRVAVDVGLRTADGLPLGEPVRLSVHSNAYGKVLFFITLSAGAVLVLLAGRRLWHRFRGQPDPADLDRPDPLDVALSFDPDAEPGPAGGNRAREDSGGPDRTRSRSRPT</sequence>
<organism evidence="3 4">
    <name type="scientific">Mycolicibacterium hassiacum (strain DSM 44199 / CIP 105218 / JCM 12690 / 3849)</name>
    <name type="common">Mycobacterium hassiacum</name>
    <dbReference type="NCBI Taxonomy" id="1122247"/>
    <lineage>
        <taxon>Bacteria</taxon>
        <taxon>Bacillati</taxon>
        <taxon>Actinomycetota</taxon>
        <taxon>Actinomycetes</taxon>
        <taxon>Mycobacteriales</taxon>
        <taxon>Mycobacteriaceae</taxon>
        <taxon>Mycolicibacterium</taxon>
    </lineage>
</organism>
<dbReference type="OrthoDB" id="3797035at2"/>
<dbReference type="RefSeq" id="WP_005623061.1">
    <property type="nucleotide sequence ID" value="NZ_AMRA01000001.1"/>
</dbReference>
<keyword evidence="2" id="KW-1133">Transmembrane helix</keyword>
<dbReference type="eggNOG" id="ENOG5033QN2">
    <property type="taxonomic scope" value="Bacteria"/>
</dbReference>
<dbReference type="Pfam" id="PF19516">
    <property type="entry name" value="DUF6049"/>
    <property type="match status" value="1"/>
</dbReference>
<evidence type="ECO:0000256" key="1">
    <source>
        <dbReference type="SAM" id="MobiDB-lite"/>
    </source>
</evidence>
<reference evidence="3 4" key="1">
    <citation type="journal article" date="2012" name="J. Bacteriol.">
        <title>Genome sequence of Mycobacterium hassiacum DSM 44199, a rare source of heat-stable mycobacterial proteins.</title>
        <authorList>
            <person name="Tiago I."/>
            <person name="Maranha A."/>
            <person name="Mendes V."/>
            <person name="Alarico S."/>
            <person name="Moynihan P.J."/>
            <person name="Clarke A.J."/>
            <person name="Macedo-Ribeiro S."/>
            <person name="Pereira P.J."/>
            <person name="Empadinhas N."/>
        </authorList>
    </citation>
    <scope>NUCLEOTIDE SEQUENCE [LARGE SCALE GENOMIC DNA]</scope>
    <source>
        <strain evidence="4">DSM 44199 / CIP 105218 / JCM 12690 / 3849</strain>
    </source>
</reference>
<comment type="caution">
    <text evidence="3">The sequence shown here is derived from an EMBL/GenBank/DDBJ whole genome shotgun (WGS) entry which is preliminary data.</text>
</comment>
<feature type="compositionally biased region" description="Basic and acidic residues" evidence="1">
    <location>
        <begin position="809"/>
        <end position="821"/>
    </location>
</feature>
<dbReference type="Proteomes" id="UP000006265">
    <property type="component" value="Unassembled WGS sequence"/>
</dbReference>
<feature type="transmembrane region" description="Helical" evidence="2">
    <location>
        <begin position="747"/>
        <end position="768"/>
    </location>
</feature>
<dbReference type="InterPro" id="IPR046112">
    <property type="entry name" value="DUF6049"/>
</dbReference>
<keyword evidence="4" id="KW-1185">Reference proteome</keyword>
<feature type="region of interest" description="Disordered" evidence="1">
    <location>
        <begin position="777"/>
        <end position="827"/>
    </location>
</feature>
<dbReference type="EMBL" id="AMRA01000001">
    <property type="protein sequence ID" value="EKF25952.1"/>
    <property type="molecule type" value="Genomic_DNA"/>
</dbReference>
<dbReference type="PATRIC" id="fig|1122247.3.peg.18"/>